<dbReference type="Pfam" id="PF02518">
    <property type="entry name" value="HATPase_c"/>
    <property type="match status" value="1"/>
</dbReference>
<protein>
    <recommendedName>
        <fullName evidence="2">histidine kinase</fullName>
        <ecNumber evidence="2">2.7.13.3</ecNumber>
    </recommendedName>
</protein>
<organism evidence="11 12">
    <name type="scientific">Noviherbaspirillum album</name>
    <dbReference type="NCBI Taxonomy" id="3080276"/>
    <lineage>
        <taxon>Bacteria</taxon>
        <taxon>Pseudomonadati</taxon>
        <taxon>Pseudomonadota</taxon>
        <taxon>Betaproteobacteria</taxon>
        <taxon>Burkholderiales</taxon>
        <taxon>Oxalobacteraceae</taxon>
        <taxon>Noviherbaspirillum</taxon>
    </lineage>
</organism>
<evidence type="ECO:0000256" key="5">
    <source>
        <dbReference type="ARBA" id="ARBA00022741"/>
    </source>
</evidence>
<dbReference type="InterPro" id="IPR036890">
    <property type="entry name" value="HATPase_C_sf"/>
</dbReference>
<dbReference type="CDD" id="cd00075">
    <property type="entry name" value="HATPase"/>
    <property type="match status" value="1"/>
</dbReference>
<dbReference type="SUPFAM" id="SSF55874">
    <property type="entry name" value="ATPase domain of HSP90 chaperone/DNA topoisomerase II/histidine kinase"/>
    <property type="match status" value="1"/>
</dbReference>
<keyword evidence="6" id="KW-0418">Kinase</keyword>
<evidence type="ECO:0000256" key="7">
    <source>
        <dbReference type="ARBA" id="ARBA00022840"/>
    </source>
</evidence>
<evidence type="ECO:0000256" key="3">
    <source>
        <dbReference type="ARBA" id="ARBA00022553"/>
    </source>
</evidence>
<feature type="transmembrane region" description="Helical" evidence="9">
    <location>
        <begin position="214"/>
        <end position="236"/>
    </location>
</feature>
<sequence length="489" mass="53694">MRHLFANRTRFLAWLAAWLLCTAAGIGWLCRSEFEAQRRLFETDSRIAHRLLTQRTVQHDTILATLAAGGTDDAACAPSARTQVMRMYPQLVAVLCSRMASAWDDKLLKAEAASRRSGHAEVAGPEFSGGRYWLVQAGEHGSWALRIDMRQMIPRVEWPGAPLQVRLRHAGDAMLLQQEPAREAAWRMDFSKPLSSDSQPFELVIQRGFAWSDLPLAAMTLWSLLSTLIVAAAYALRRQSVERRRAESLLRLRRVERLNTLGELSAGVAHELNQPLTAILANCQAARRLLEKEACDVPAAAAALGHAIAQAKRASAVIGRLRGLVEQRQQEQVVRPVVLGDAVRRALHLLEPELQQRHTAPVQVEETKPVAVVADPVALDQILHNLLLNALQAMEGMPVASRRLRIHIAAGPDDALLRIADNGPGIAAQALPRLFEPFYTTRENGLGLGLTLCETLAGNMGCTISAANGATCGAEFSLRFSRMEQEMAA</sequence>
<feature type="domain" description="Histidine kinase" evidence="10">
    <location>
        <begin position="267"/>
        <end position="484"/>
    </location>
</feature>
<evidence type="ECO:0000256" key="4">
    <source>
        <dbReference type="ARBA" id="ARBA00022679"/>
    </source>
</evidence>
<dbReference type="Gene3D" id="3.30.565.10">
    <property type="entry name" value="Histidine kinase-like ATPase, C-terminal domain"/>
    <property type="match status" value="1"/>
</dbReference>
<dbReference type="InterPro" id="IPR005467">
    <property type="entry name" value="His_kinase_dom"/>
</dbReference>
<evidence type="ECO:0000313" key="11">
    <source>
        <dbReference type="EMBL" id="MEC4717979.1"/>
    </source>
</evidence>
<dbReference type="PANTHER" id="PTHR43065:SF10">
    <property type="entry name" value="PEROXIDE STRESS-ACTIVATED HISTIDINE KINASE MAK3"/>
    <property type="match status" value="1"/>
</dbReference>
<dbReference type="RefSeq" id="WP_326504720.1">
    <property type="nucleotide sequence ID" value="NZ_JAWIIV010000001.1"/>
</dbReference>
<gene>
    <name evidence="11" type="ORF">RY831_02340</name>
</gene>
<dbReference type="PRINTS" id="PR00344">
    <property type="entry name" value="BCTRLSENSOR"/>
</dbReference>
<evidence type="ECO:0000256" key="9">
    <source>
        <dbReference type="SAM" id="Phobius"/>
    </source>
</evidence>
<reference evidence="11 12" key="1">
    <citation type="submission" date="2023-10" db="EMBL/GenBank/DDBJ databases">
        <title>Noviherbaspirillum sp. CPCC 100848 genome assembly.</title>
        <authorList>
            <person name="Li X.Y."/>
            <person name="Fang X.M."/>
        </authorList>
    </citation>
    <scope>NUCLEOTIDE SEQUENCE [LARGE SCALE GENOMIC DNA]</scope>
    <source>
        <strain evidence="11 12">CPCC 100848</strain>
    </source>
</reference>
<dbReference type="InterPro" id="IPR036097">
    <property type="entry name" value="HisK_dim/P_sf"/>
</dbReference>
<evidence type="ECO:0000256" key="1">
    <source>
        <dbReference type="ARBA" id="ARBA00000085"/>
    </source>
</evidence>
<keyword evidence="9" id="KW-0472">Membrane</keyword>
<dbReference type="SMART" id="SM00388">
    <property type="entry name" value="HisKA"/>
    <property type="match status" value="1"/>
</dbReference>
<keyword evidence="5" id="KW-0547">Nucleotide-binding</keyword>
<comment type="catalytic activity">
    <reaction evidence="1">
        <text>ATP + protein L-histidine = ADP + protein N-phospho-L-histidine.</text>
        <dbReference type="EC" id="2.7.13.3"/>
    </reaction>
</comment>
<dbReference type="PROSITE" id="PS50109">
    <property type="entry name" value="HIS_KIN"/>
    <property type="match status" value="1"/>
</dbReference>
<accession>A0ABU6J2Y9</accession>
<keyword evidence="9" id="KW-0812">Transmembrane</keyword>
<dbReference type="CDD" id="cd00082">
    <property type="entry name" value="HisKA"/>
    <property type="match status" value="1"/>
</dbReference>
<dbReference type="InterPro" id="IPR003661">
    <property type="entry name" value="HisK_dim/P_dom"/>
</dbReference>
<dbReference type="EC" id="2.7.13.3" evidence="2"/>
<dbReference type="PANTHER" id="PTHR43065">
    <property type="entry name" value="SENSOR HISTIDINE KINASE"/>
    <property type="match status" value="1"/>
</dbReference>
<dbReference type="SMART" id="SM00387">
    <property type="entry name" value="HATPase_c"/>
    <property type="match status" value="1"/>
</dbReference>
<keyword evidence="12" id="KW-1185">Reference proteome</keyword>
<keyword evidence="8" id="KW-0902">Two-component regulatory system</keyword>
<evidence type="ECO:0000256" key="6">
    <source>
        <dbReference type="ARBA" id="ARBA00022777"/>
    </source>
</evidence>
<proteinExistence type="predicted"/>
<dbReference type="Gene3D" id="1.10.287.130">
    <property type="match status" value="1"/>
</dbReference>
<keyword evidence="9" id="KW-1133">Transmembrane helix</keyword>
<keyword evidence="4" id="KW-0808">Transferase</keyword>
<dbReference type="SUPFAM" id="SSF47384">
    <property type="entry name" value="Homodimeric domain of signal transducing histidine kinase"/>
    <property type="match status" value="1"/>
</dbReference>
<comment type="caution">
    <text evidence="11">The sequence shown here is derived from an EMBL/GenBank/DDBJ whole genome shotgun (WGS) entry which is preliminary data.</text>
</comment>
<keyword evidence="3" id="KW-0597">Phosphoprotein</keyword>
<dbReference type="GO" id="GO:0005524">
    <property type="term" value="F:ATP binding"/>
    <property type="evidence" value="ECO:0007669"/>
    <property type="project" value="UniProtKB-KW"/>
</dbReference>
<dbReference type="InterPro" id="IPR004358">
    <property type="entry name" value="Sig_transdc_His_kin-like_C"/>
</dbReference>
<dbReference type="Proteomes" id="UP001352263">
    <property type="component" value="Unassembled WGS sequence"/>
</dbReference>
<dbReference type="Pfam" id="PF00512">
    <property type="entry name" value="HisKA"/>
    <property type="match status" value="1"/>
</dbReference>
<name>A0ABU6J2Y9_9BURK</name>
<keyword evidence="7 11" id="KW-0067">ATP-binding</keyword>
<dbReference type="InterPro" id="IPR003594">
    <property type="entry name" value="HATPase_dom"/>
</dbReference>
<evidence type="ECO:0000313" key="12">
    <source>
        <dbReference type="Proteomes" id="UP001352263"/>
    </source>
</evidence>
<evidence type="ECO:0000256" key="2">
    <source>
        <dbReference type="ARBA" id="ARBA00012438"/>
    </source>
</evidence>
<dbReference type="EMBL" id="JAWIIV010000001">
    <property type="protein sequence ID" value="MEC4717979.1"/>
    <property type="molecule type" value="Genomic_DNA"/>
</dbReference>
<evidence type="ECO:0000256" key="8">
    <source>
        <dbReference type="ARBA" id="ARBA00023012"/>
    </source>
</evidence>
<evidence type="ECO:0000259" key="10">
    <source>
        <dbReference type="PROSITE" id="PS50109"/>
    </source>
</evidence>